<evidence type="ECO:0000313" key="1">
    <source>
        <dbReference type="EMBL" id="QSB06594.1"/>
    </source>
</evidence>
<dbReference type="RefSeq" id="WP_213172606.1">
    <property type="nucleotide sequence ID" value="NZ_CP070496.1"/>
</dbReference>
<gene>
    <name evidence="1" type="ORF">JQS30_06770</name>
</gene>
<evidence type="ECO:0000313" key="2">
    <source>
        <dbReference type="Proteomes" id="UP000662939"/>
    </source>
</evidence>
<proteinExistence type="predicted"/>
<reference evidence="1" key="1">
    <citation type="submission" date="2021-02" db="EMBL/GenBank/DDBJ databases">
        <title>Natronoglycomyces albus gen. nov., sp. nov, a haloalkaliphilic actinobacterium from a soda solonchak soil.</title>
        <authorList>
            <person name="Sorokin D.Y."/>
            <person name="Khijniak T.V."/>
            <person name="Zakharycheva A.P."/>
            <person name="Boueva O.V."/>
            <person name="Ariskina E.V."/>
            <person name="Hahnke R.L."/>
            <person name="Bunk B."/>
            <person name="Sproer C."/>
            <person name="Schumann P."/>
            <person name="Evtushenko L.I."/>
            <person name="Kublanov I.V."/>
        </authorList>
    </citation>
    <scope>NUCLEOTIDE SEQUENCE</scope>
    <source>
        <strain evidence="1">DSM 106290</strain>
    </source>
</reference>
<keyword evidence="2" id="KW-1185">Reference proteome</keyword>
<dbReference type="InterPro" id="IPR021408">
    <property type="entry name" value="DUF3046"/>
</dbReference>
<organism evidence="1 2">
    <name type="scientific">Natronoglycomyces albus</name>
    <dbReference type="NCBI Taxonomy" id="2811108"/>
    <lineage>
        <taxon>Bacteria</taxon>
        <taxon>Bacillati</taxon>
        <taxon>Actinomycetota</taxon>
        <taxon>Actinomycetes</taxon>
        <taxon>Glycomycetales</taxon>
        <taxon>Glycomycetaceae</taxon>
        <taxon>Natronoglycomyces</taxon>
    </lineage>
</organism>
<sequence length="67" mass="7344">MKISDFWGRMNDTFGVDYASSVAADQSFGALEGRTVNEALKAGVDVKSIWMAVCAAYPDRVPARLMR</sequence>
<dbReference type="Proteomes" id="UP000662939">
    <property type="component" value="Chromosome"/>
</dbReference>
<name>A0A895XML1_9ACTN</name>
<dbReference type="Pfam" id="PF11248">
    <property type="entry name" value="DUF3046"/>
    <property type="match status" value="1"/>
</dbReference>
<dbReference type="KEGG" id="nav:JQS30_06770"/>
<accession>A0A895XML1</accession>
<dbReference type="EMBL" id="CP070496">
    <property type="protein sequence ID" value="QSB06594.1"/>
    <property type="molecule type" value="Genomic_DNA"/>
</dbReference>
<dbReference type="AlphaFoldDB" id="A0A895XML1"/>
<protein>
    <submittedName>
        <fullName evidence="1">DUF3046 domain-containing protein</fullName>
    </submittedName>
</protein>